<dbReference type="Proteomes" id="UP000504637">
    <property type="component" value="Unplaced"/>
</dbReference>
<organism evidence="2">
    <name type="scientific">Dissoconium aciculare CBS 342.82</name>
    <dbReference type="NCBI Taxonomy" id="1314786"/>
    <lineage>
        <taxon>Eukaryota</taxon>
        <taxon>Fungi</taxon>
        <taxon>Dikarya</taxon>
        <taxon>Ascomycota</taxon>
        <taxon>Pezizomycotina</taxon>
        <taxon>Dothideomycetes</taxon>
        <taxon>Dothideomycetidae</taxon>
        <taxon>Mycosphaerellales</taxon>
        <taxon>Dissoconiaceae</taxon>
        <taxon>Dissoconium</taxon>
    </lineage>
</organism>
<dbReference type="RefSeq" id="XP_033461758.1">
    <property type="nucleotide sequence ID" value="XM_033604583.1"/>
</dbReference>
<dbReference type="GeneID" id="54362383"/>
<sequence>MDCQGGSKYLYENHRVRHPDSVIQTEYDNILRGGYRRVGSAPDMCLSDYPPDVNPGSADWHPIIGDRKILSLMVYAYCQKTNAECSAQLFKVKLGVMREYEGDERGPDGEIDHHAIDNNDMSVSDHHHGEIIQHQVENEDVSIVAEQKINYIHVQGFQEDVDIANAKLAKIYADRDKEADLREIATAQRHKAINAADISFEGMGNDKGTNVHGDMPLQKIYEVMEAAGIHEDANFPKEDKVPYGVGH</sequence>
<evidence type="ECO:0000313" key="2">
    <source>
        <dbReference type="RefSeq" id="XP_033461758.1"/>
    </source>
</evidence>
<name>A0A6J3MD04_9PEZI</name>
<reference evidence="2" key="3">
    <citation type="submission" date="2025-08" db="UniProtKB">
        <authorList>
            <consortium name="RefSeq"/>
        </authorList>
    </citation>
    <scope>IDENTIFICATION</scope>
    <source>
        <strain evidence="2">CBS 342.82</strain>
    </source>
</reference>
<protein>
    <submittedName>
        <fullName evidence="2">Uncharacterized protein</fullName>
    </submittedName>
</protein>
<gene>
    <name evidence="2" type="ORF">K489DRAFT_379156</name>
</gene>
<accession>A0A6J3MD04</accession>
<keyword evidence="1" id="KW-1185">Reference proteome</keyword>
<reference evidence="2" key="2">
    <citation type="submission" date="2020-04" db="EMBL/GenBank/DDBJ databases">
        <authorList>
            <consortium name="NCBI Genome Project"/>
        </authorList>
    </citation>
    <scope>NUCLEOTIDE SEQUENCE</scope>
    <source>
        <strain evidence="2">CBS 342.82</strain>
    </source>
</reference>
<dbReference type="AlphaFoldDB" id="A0A6J3MD04"/>
<evidence type="ECO:0000313" key="1">
    <source>
        <dbReference type="Proteomes" id="UP000504637"/>
    </source>
</evidence>
<proteinExistence type="predicted"/>
<reference evidence="2" key="1">
    <citation type="submission" date="2020-01" db="EMBL/GenBank/DDBJ databases">
        <authorList>
            <consortium name="DOE Joint Genome Institute"/>
            <person name="Haridas S."/>
            <person name="Albert R."/>
            <person name="Binder M."/>
            <person name="Bloem J."/>
            <person name="Labutti K."/>
            <person name="Salamov A."/>
            <person name="Andreopoulos B."/>
            <person name="Baker S.E."/>
            <person name="Barry K."/>
            <person name="Bills G."/>
            <person name="Bluhm B.H."/>
            <person name="Cannon C."/>
            <person name="Castanera R."/>
            <person name="Culley D.E."/>
            <person name="Daum C."/>
            <person name="Ezra D."/>
            <person name="Gonzalez J.B."/>
            <person name="Henrissat B."/>
            <person name="Kuo A."/>
            <person name="Liang C."/>
            <person name="Lipzen A."/>
            <person name="Lutzoni F."/>
            <person name="Magnuson J."/>
            <person name="Mondo S."/>
            <person name="Nolan M."/>
            <person name="Ohm R."/>
            <person name="Pangilinan J."/>
            <person name="Park H.-J."/>
            <person name="Ramirez L."/>
            <person name="Alfaro M."/>
            <person name="Sun H."/>
            <person name="Tritt A."/>
            <person name="Yoshinaga Y."/>
            <person name="Zwiers L.-H."/>
            <person name="Turgeon B.G."/>
            <person name="Goodwin S.B."/>
            <person name="Spatafora J.W."/>
            <person name="Crous P.W."/>
            <person name="Grigoriev I.V."/>
        </authorList>
    </citation>
    <scope>NUCLEOTIDE SEQUENCE</scope>
    <source>
        <strain evidence="2">CBS 342.82</strain>
    </source>
</reference>